<keyword evidence="3" id="KW-1185">Reference proteome</keyword>
<evidence type="ECO:0000313" key="3">
    <source>
        <dbReference type="Proteomes" id="UP000256964"/>
    </source>
</evidence>
<name>A0A371DI55_9APHY</name>
<gene>
    <name evidence="2" type="ORF">OH76DRAFT_1480823</name>
</gene>
<feature type="region of interest" description="Disordered" evidence="1">
    <location>
        <begin position="71"/>
        <end position="96"/>
    </location>
</feature>
<evidence type="ECO:0000313" key="2">
    <source>
        <dbReference type="EMBL" id="RDX52212.1"/>
    </source>
</evidence>
<feature type="compositionally biased region" description="Basic residues" evidence="1">
    <location>
        <begin position="71"/>
        <end position="88"/>
    </location>
</feature>
<feature type="region of interest" description="Disordered" evidence="1">
    <location>
        <begin position="1"/>
        <end position="59"/>
    </location>
</feature>
<dbReference type="AlphaFoldDB" id="A0A371DI55"/>
<accession>A0A371DI55</accession>
<proteinExistence type="predicted"/>
<reference evidence="2 3" key="1">
    <citation type="journal article" date="2018" name="Biotechnol. Biofuels">
        <title>Integrative visual omics of the white-rot fungus Polyporus brumalis exposes the biotechnological potential of its oxidative enzymes for delignifying raw plant biomass.</title>
        <authorList>
            <person name="Miyauchi S."/>
            <person name="Rancon A."/>
            <person name="Drula E."/>
            <person name="Hage H."/>
            <person name="Chaduli D."/>
            <person name="Favel A."/>
            <person name="Grisel S."/>
            <person name="Henrissat B."/>
            <person name="Herpoel-Gimbert I."/>
            <person name="Ruiz-Duenas F.J."/>
            <person name="Chevret D."/>
            <person name="Hainaut M."/>
            <person name="Lin J."/>
            <person name="Wang M."/>
            <person name="Pangilinan J."/>
            <person name="Lipzen A."/>
            <person name="Lesage-Meessen L."/>
            <person name="Navarro D."/>
            <person name="Riley R."/>
            <person name="Grigoriev I.V."/>
            <person name="Zhou S."/>
            <person name="Raouche S."/>
            <person name="Rosso M.N."/>
        </authorList>
    </citation>
    <scope>NUCLEOTIDE SEQUENCE [LARGE SCALE GENOMIC DNA]</scope>
    <source>
        <strain evidence="2 3">BRFM 1820</strain>
    </source>
</reference>
<protein>
    <submittedName>
        <fullName evidence="2">Uncharacterized protein</fullName>
    </submittedName>
</protein>
<sequence>MSAARRACRAKEQSGSLPTRDASNKTIDFDKTPSPEPPPRRPSTTQLPTIMPLTRSRSSKVLPALPKHLFGKHTTGKPRWKRKRRRAIPRPSPLGATCITVGPQGVLSISRTPTATVRHKFLLRKPTPTTQAQDPSAAAAAAAIELYPPNSLRTSLASTSDTYKRSIERTTQSFSNLTSDIEAVAASAANVSDRIASIRKRLEQARVR</sequence>
<dbReference type="EMBL" id="KZ857391">
    <property type="protein sequence ID" value="RDX52212.1"/>
    <property type="molecule type" value="Genomic_DNA"/>
</dbReference>
<dbReference type="Proteomes" id="UP000256964">
    <property type="component" value="Unassembled WGS sequence"/>
</dbReference>
<organism evidence="2 3">
    <name type="scientific">Lentinus brumalis</name>
    <dbReference type="NCBI Taxonomy" id="2498619"/>
    <lineage>
        <taxon>Eukaryota</taxon>
        <taxon>Fungi</taxon>
        <taxon>Dikarya</taxon>
        <taxon>Basidiomycota</taxon>
        <taxon>Agaricomycotina</taxon>
        <taxon>Agaricomycetes</taxon>
        <taxon>Polyporales</taxon>
        <taxon>Polyporaceae</taxon>
        <taxon>Lentinus</taxon>
    </lineage>
</organism>
<evidence type="ECO:0000256" key="1">
    <source>
        <dbReference type="SAM" id="MobiDB-lite"/>
    </source>
</evidence>